<proteinExistence type="predicted"/>
<reference evidence="1" key="2">
    <citation type="journal article" date="2021" name="Genome Biol. Evol.">
        <title>Developing a high-quality reference genome for a parasitic bivalve with doubly uniparental inheritance (Bivalvia: Unionida).</title>
        <authorList>
            <person name="Smith C.H."/>
        </authorList>
    </citation>
    <scope>NUCLEOTIDE SEQUENCE</scope>
    <source>
        <strain evidence="1">CHS0354</strain>
        <tissue evidence="1">Mantle</tissue>
    </source>
</reference>
<dbReference type="AlphaFoldDB" id="A0AAE0THN6"/>
<organism evidence="1 2">
    <name type="scientific">Potamilus streckersoni</name>
    <dbReference type="NCBI Taxonomy" id="2493646"/>
    <lineage>
        <taxon>Eukaryota</taxon>
        <taxon>Metazoa</taxon>
        <taxon>Spiralia</taxon>
        <taxon>Lophotrochozoa</taxon>
        <taxon>Mollusca</taxon>
        <taxon>Bivalvia</taxon>
        <taxon>Autobranchia</taxon>
        <taxon>Heteroconchia</taxon>
        <taxon>Palaeoheterodonta</taxon>
        <taxon>Unionida</taxon>
        <taxon>Unionoidea</taxon>
        <taxon>Unionidae</taxon>
        <taxon>Ambleminae</taxon>
        <taxon>Lampsilini</taxon>
        <taxon>Potamilus</taxon>
    </lineage>
</organism>
<reference evidence="1" key="3">
    <citation type="submission" date="2023-05" db="EMBL/GenBank/DDBJ databases">
        <authorList>
            <person name="Smith C.H."/>
        </authorList>
    </citation>
    <scope>NUCLEOTIDE SEQUENCE</scope>
    <source>
        <strain evidence="1">CHS0354</strain>
        <tissue evidence="1">Mantle</tissue>
    </source>
</reference>
<protein>
    <submittedName>
        <fullName evidence="1">Uncharacterized protein</fullName>
    </submittedName>
</protein>
<gene>
    <name evidence="1" type="ORF">CHS0354_008940</name>
</gene>
<keyword evidence="2" id="KW-1185">Reference proteome</keyword>
<sequence length="81" mass="9333">MKQQLVKPFKAQSITGGAEGFCTTSSRKTPVDTENLVRKLEITQLKLFLRRSLCRAMPRIKWGTINTPIKYEVWLVERSHA</sequence>
<reference evidence="1" key="1">
    <citation type="journal article" date="2021" name="Genome Biol. Evol.">
        <title>A High-Quality Reference Genome for a Parasitic Bivalve with Doubly Uniparental Inheritance (Bivalvia: Unionida).</title>
        <authorList>
            <person name="Smith C.H."/>
        </authorList>
    </citation>
    <scope>NUCLEOTIDE SEQUENCE</scope>
    <source>
        <strain evidence="1">CHS0354</strain>
    </source>
</reference>
<dbReference type="EMBL" id="JAEAOA010000587">
    <property type="protein sequence ID" value="KAK3610512.1"/>
    <property type="molecule type" value="Genomic_DNA"/>
</dbReference>
<accession>A0AAE0THN6</accession>
<comment type="caution">
    <text evidence="1">The sequence shown here is derived from an EMBL/GenBank/DDBJ whole genome shotgun (WGS) entry which is preliminary data.</text>
</comment>
<dbReference type="Proteomes" id="UP001195483">
    <property type="component" value="Unassembled WGS sequence"/>
</dbReference>
<name>A0AAE0THN6_9BIVA</name>
<evidence type="ECO:0000313" key="2">
    <source>
        <dbReference type="Proteomes" id="UP001195483"/>
    </source>
</evidence>
<evidence type="ECO:0000313" key="1">
    <source>
        <dbReference type="EMBL" id="KAK3610512.1"/>
    </source>
</evidence>